<reference evidence="2" key="2">
    <citation type="submission" date="2020-09" db="EMBL/GenBank/DDBJ databases">
        <authorList>
            <person name="Sun Q."/>
            <person name="Ohkuma M."/>
        </authorList>
    </citation>
    <scope>NUCLEOTIDE SEQUENCE</scope>
    <source>
        <strain evidence="2">JCM 4434</strain>
    </source>
</reference>
<feature type="chain" id="PRO_5034834248" description="SH3 domain-containing protein" evidence="1">
    <location>
        <begin position="29"/>
        <end position="131"/>
    </location>
</feature>
<dbReference type="Proteomes" id="UP000610124">
    <property type="component" value="Unassembled WGS sequence"/>
</dbReference>
<dbReference type="PROSITE" id="PS51318">
    <property type="entry name" value="TAT"/>
    <property type="match status" value="1"/>
</dbReference>
<gene>
    <name evidence="2" type="ORF">GCM10010502_72900</name>
</gene>
<evidence type="ECO:0000256" key="1">
    <source>
        <dbReference type="SAM" id="SignalP"/>
    </source>
</evidence>
<comment type="caution">
    <text evidence="2">The sequence shown here is derived from an EMBL/GenBank/DDBJ whole genome shotgun (WGS) entry which is preliminary data.</text>
</comment>
<feature type="signal peptide" evidence="1">
    <location>
        <begin position="1"/>
        <end position="28"/>
    </location>
</feature>
<evidence type="ECO:0000313" key="3">
    <source>
        <dbReference type="Proteomes" id="UP000610124"/>
    </source>
</evidence>
<evidence type="ECO:0008006" key="4">
    <source>
        <dbReference type="Google" id="ProtNLM"/>
    </source>
</evidence>
<protein>
    <recommendedName>
        <fullName evidence="4">SH3 domain-containing protein</fullName>
    </recommendedName>
</protein>
<dbReference type="EMBL" id="BMUB01000043">
    <property type="protein sequence ID" value="GGV07174.1"/>
    <property type="molecule type" value="Genomic_DNA"/>
</dbReference>
<dbReference type="AlphaFoldDB" id="A0A8H9LRS3"/>
<proteinExistence type="predicted"/>
<dbReference type="InterPro" id="IPR006311">
    <property type="entry name" value="TAT_signal"/>
</dbReference>
<evidence type="ECO:0000313" key="2">
    <source>
        <dbReference type="EMBL" id="GGV07174.1"/>
    </source>
</evidence>
<accession>A0A8H9LRS3</accession>
<keyword evidence="1" id="KW-0732">Signal</keyword>
<organism evidence="2 3">
    <name type="scientific">Kitasatospora aureofaciens</name>
    <name type="common">Streptomyces aureofaciens</name>
    <dbReference type="NCBI Taxonomy" id="1894"/>
    <lineage>
        <taxon>Bacteria</taxon>
        <taxon>Bacillati</taxon>
        <taxon>Actinomycetota</taxon>
        <taxon>Actinomycetes</taxon>
        <taxon>Kitasatosporales</taxon>
        <taxon>Streptomycetaceae</taxon>
        <taxon>Kitasatospora</taxon>
    </lineage>
</organism>
<dbReference type="OrthoDB" id="3855507at2"/>
<sequence length="131" mass="13508">MNNLLRRAAMTAVAAAAAVGLAAEPALAATNPTWIGLSTSHGVGVYSNYYASSSKIAPDLFPANGASVEADCWVAGGYVGNDGDVWYHVTWIYLGTPSQTGFPQPANGWVFGPYVDGAAAFHNGTLPNCNA</sequence>
<dbReference type="GeneID" id="97490141"/>
<name>A0A8H9LRS3_KITAU</name>
<dbReference type="RefSeq" id="WP_141763647.1">
    <property type="nucleotide sequence ID" value="NZ_BMUB01000043.1"/>
</dbReference>
<reference evidence="2" key="1">
    <citation type="journal article" date="2014" name="Int. J. Syst. Evol. Microbiol.">
        <title>Complete genome sequence of Corynebacterium casei LMG S-19264T (=DSM 44701T), isolated from a smear-ripened cheese.</title>
        <authorList>
            <consortium name="US DOE Joint Genome Institute (JGI-PGF)"/>
            <person name="Walter F."/>
            <person name="Albersmeier A."/>
            <person name="Kalinowski J."/>
            <person name="Ruckert C."/>
        </authorList>
    </citation>
    <scope>NUCLEOTIDE SEQUENCE</scope>
    <source>
        <strain evidence="2">JCM 4434</strain>
    </source>
</reference>